<dbReference type="EMBL" id="CM007900">
    <property type="protein sequence ID" value="OTG06631.1"/>
    <property type="molecule type" value="Genomic_DNA"/>
</dbReference>
<name>A0A251T9K3_HELAN</name>
<dbReference type="PANTHER" id="PTHR24121">
    <property type="entry name" value="NO MECHANORECEPTOR POTENTIAL C, ISOFORM D-RELATED"/>
    <property type="match status" value="1"/>
</dbReference>
<dbReference type="Proteomes" id="UP000215914">
    <property type="component" value="Chromosome 11"/>
</dbReference>
<evidence type="ECO:0000313" key="1">
    <source>
        <dbReference type="EMBL" id="OTG06631.1"/>
    </source>
</evidence>
<keyword evidence="2" id="KW-1185">Reference proteome</keyword>
<dbReference type="SMART" id="SM00248">
    <property type="entry name" value="ANK"/>
    <property type="match status" value="2"/>
</dbReference>
<protein>
    <submittedName>
        <fullName evidence="1">Putative ankyrin repeat-containing domain-containing protein</fullName>
    </submittedName>
</protein>
<sequence>MQDFVKKLVGLMTKEDLELQNNSSNTALCLAAAAGNVEMVKILVEKNRALLTIPGSQQMMPLYMAALFGQHATVEYLYNESKGLRDDGWNPQNRGWLLQTSVGAELFRKHSTML</sequence>
<gene>
    <name evidence="1" type="ORF">HannXRQ_Chr11g0321431</name>
</gene>
<dbReference type="SUPFAM" id="SSF48403">
    <property type="entry name" value="Ankyrin repeat"/>
    <property type="match status" value="1"/>
</dbReference>
<organism evidence="1 2">
    <name type="scientific">Helianthus annuus</name>
    <name type="common">Common sunflower</name>
    <dbReference type="NCBI Taxonomy" id="4232"/>
    <lineage>
        <taxon>Eukaryota</taxon>
        <taxon>Viridiplantae</taxon>
        <taxon>Streptophyta</taxon>
        <taxon>Embryophyta</taxon>
        <taxon>Tracheophyta</taxon>
        <taxon>Spermatophyta</taxon>
        <taxon>Magnoliopsida</taxon>
        <taxon>eudicotyledons</taxon>
        <taxon>Gunneridae</taxon>
        <taxon>Pentapetalae</taxon>
        <taxon>asterids</taxon>
        <taxon>campanulids</taxon>
        <taxon>Asterales</taxon>
        <taxon>Asteraceae</taxon>
        <taxon>Asteroideae</taxon>
        <taxon>Heliantheae alliance</taxon>
        <taxon>Heliantheae</taxon>
        <taxon>Helianthus</taxon>
    </lineage>
</organism>
<dbReference type="InterPro" id="IPR036770">
    <property type="entry name" value="Ankyrin_rpt-contain_sf"/>
</dbReference>
<evidence type="ECO:0000313" key="2">
    <source>
        <dbReference type="Proteomes" id="UP000215914"/>
    </source>
</evidence>
<reference evidence="2" key="1">
    <citation type="journal article" date="2017" name="Nature">
        <title>The sunflower genome provides insights into oil metabolism, flowering and Asterid evolution.</title>
        <authorList>
            <person name="Badouin H."/>
            <person name="Gouzy J."/>
            <person name="Grassa C.J."/>
            <person name="Murat F."/>
            <person name="Staton S.E."/>
            <person name="Cottret L."/>
            <person name="Lelandais-Briere C."/>
            <person name="Owens G.L."/>
            <person name="Carrere S."/>
            <person name="Mayjonade B."/>
            <person name="Legrand L."/>
            <person name="Gill N."/>
            <person name="Kane N.C."/>
            <person name="Bowers J.E."/>
            <person name="Hubner S."/>
            <person name="Bellec A."/>
            <person name="Berard A."/>
            <person name="Berges H."/>
            <person name="Blanchet N."/>
            <person name="Boniface M.C."/>
            <person name="Brunel D."/>
            <person name="Catrice O."/>
            <person name="Chaidir N."/>
            <person name="Claudel C."/>
            <person name="Donnadieu C."/>
            <person name="Faraut T."/>
            <person name="Fievet G."/>
            <person name="Helmstetter N."/>
            <person name="King M."/>
            <person name="Knapp S.J."/>
            <person name="Lai Z."/>
            <person name="Le Paslier M.C."/>
            <person name="Lippi Y."/>
            <person name="Lorenzon L."/>
            <person name="Mandel J.R."/>
            <person name="Marage G."/>
            <person name="Marchand G."/>
            <person name="Marquand E."/>
            <person name="Bret-Mestries E."/>
            <person name="Morien E."/>
            <person name="Nambeesan S."/>
            <person name="Nguyen T."/>
            <person name="Pegot-Espagnet P."/>
            <person name="Pouilly N."/>
            <person name="Raftis F."/>
            <person name="Sallet E."/>
            <person name="Schiex T."/>
            <person name="Thomas J."/>
            <person name="Vandecasteele C."/>
            <person name="Vares D."/>
            <person name="Vear F."/>
            <person name="Vautrin S."/>
            <person name="Crespi M."/>
            <person name="Mangin B."/>
            <person name="Burke J.M."/>
            <person name="Salse J."/>
            <person name="Munos S."/>
            <person name="Vincourt P."/>
            <person name="Rieseberg L.H."/>
            <person name="Langlade N.B."/>
        </authorList>
    </citation>
    <scope>NUCLEOTIDE SEQUENCE [LARGE SCALE GENOMIC DNA]</scope>
    <source>
        <strain evidence="2">cv. SF193</strain>
    </source>
</reference>
<dbReference type="STRING" id="4232.A0A251T9K3"/>
<dbReference type="PANTHER" id="PTHR24121:SF21">
    <property type="entry name" value="ANKYRIN REPEAT FAMILY PROTEIN"/>
    <property type="match status" value="1"/>
</dbReference>
<dbReference type="InParanoid" id="A0A251T9K3"/>
<dbReference type="AlphaFoldDB" id="A0A251T9K3"/>
<dbReference type="InterPro" id="IPR002110">
    <property type="entry name" value="Ankyrin_rpt"/>
</dbReference>
<proteinExistence type="predicted"/>
<dbReference type="Pfam" id="PF12796">
    <property type="entry name" value="Ank_2"/>
    <property type="match status" value="1"/>
</dbReference>
<dbReference type="Gene3D" id="1.25.40.20">
    <property type="entry name" value="Ankyrin repeat-containing domain"/>
    <property type="match status" value="1"/>
</dbReference>
<accession>A0A251T9K3</accession>